<organism evidence="1 2">
    <name type="scientific">Pristionchus fissidentatus</name>
    <dbReference type="NCBI Taxonomy" id="1538716"/>
    <lineage>
        <taxon>Eukaryota</taxon>
        <taxon>Metazoa</taxon>
        <taxon>Ecdysozoa</taxon>
        <taxon>Nematoda</taxon>
        <taxon>Chromadorea</taxon>
        <taxon>Rhabditida</taxon>
        <taxon>Rhabditina</taxon>
        <taxon>Diplogasteromorpha</taxon>
        <taxon>Diplogasteroidea</taxon>
        <taxon>Neodiplogasteridae</taxon>
        <taxon>Pristionchus</taxon>
    </lineage>
</organism>
<reference evidence="1" key="1">
    <citation type="submission" date="2023-10" db="EMBL/GenBank/DDBJ databases">
        <title>Genome assembly of Pristionchus species.</title>
        <authorList>
            <person name="Yoshida K."/>
            <person name="Sommer R.J."/>
        </authorList>
    </citation>
    <scope>NUCLEOTIDE SEQUENCE</scope>
    <source>
        <strain evidence="1">RS5133</strain>
    </source>
</reference>
<keyword evidence="2" id="KW-1185">Reference proteome</keyword>
<evidence type="ECO:0000313" key="1">
    <source>
        <dbReference type="EMBL" id="GMT29531.1"/>
    </source>
</evidence>
<protein>
    <submittedName>
        <fullName evidence="1">Uncharacterized protein</fullName>
    </submittedName>
</protein>
<dbReference type="Proteomes" id="UP001432322">
    <property type="component" value="Unassembled WGS sequence"/>
</dbReference>
<evidence type="ECO:0000313" key="2">
    <source>
        <dbReference type="Proteomes" id="UP001432322"/>
    </source>
</evidence>
<proteinExistence type="predicted"/>
<feature type="non-terminal residue" evidence="1">
    <location>
        <position position="90"/>
    </location>
</feature>
<comment type="caution">
    <text evidence="1">The sequence shown here is derived from an EMBL/GenBank/DDBJ whole genome shotgun (WGS) entry which is preliminary data.</text>
</comment>
<accession>A0AAV5WC93</accession>
<feature type="non-terminal residue" evidence="1">
    <location>
        <position position="1"/>
    </location>
</feature>
<dbReference type="EMBL" id="BTSY01000005">
    <property type="protein sequence ID" value="GMT29531.1"/>
    <property type="molecule type" value="Genomic_DNA"/>
</dbReference>
<dbReference type="AlphaFoldDB" id="A0AAV5WC93"/>
<name>A0AAV5WC93_9BILA</name>
<sequence>KDPVHAEFDAESVPTSEAPLKKKKKINVSTLHERITLPGLPDYFDVMKLKMRSDNVVLAISQLVPGNMKRGINEKEVEMFVTLLHQGRFD</sequence>
<gene>
    <name evidence="1" type="ORF">PFISCL1PPCAC_20828</name>
</gene>